<keyword evidence="2" id="KW-0067">ATP-binding</keyword>
<evidence type="ECO:0000313" key="8">
    <source>
        <dbReference type="EMBL" id="OZY87230.1"/>
    </source>
</evidence>
<dbReference type="InterPro" id="IPR003593">
    <property type="entry name" value="AAA+_ATPase"/>
</dbReference>
<gene>
    <name evidence="8" type="ORF">CBP51_09680</name>
</gene>
<evidence type="ECO:0000256" key="2">
    <source>
        <dbReference type="ARBA" id="ARBA00022840"/>
    </source>
</evidence>
<sequence>MSAIAGHLLVVDDDEDVLLSARLLLKRQVKTLSCLSHATGLPEFLAHHSVDVVLLDMNFTLGDNSGRDGFEWLSYLQTHHPQIVVVVMTAYAGIELAVRAIKAGAADFVIKPWSNEKLINTVECAFSLALSRASNQEPEENYSVKLSSVHHSSQPTTSACFIGETASMRELLRKLSLCAPTEANVLILGENGSGKELLAREIHARSKRANHIFMAIDMGAIPENLFEAELFGCKKGAFTGANENRIGKFVAANGGTLFLDEIANLALHLQVKLLRVLEQRQVTPVGDEKPIELNVRIIAATNASYGQLTDERQFRQDLLYRLNTVELNLPPLRERKDDIPLLADHFLHFYAQKYQRQKPLLSHKALAALQAYSWPGNVRALNHAIERALILGDKDILQADDFSLSSVTKNPQSDSAQNNSLNLEILERNAVELALKKHAGNISQAARELGLTRMALYRRMEKHDL</sequence>
<dbReference type="PANTHER" id="PTHR32071">
    <property type="entry name" value="TRANSCRIPTIONAL REGULATORY PROTEIN"/>
    <property type="match status" value="1"/>
</dbReference>
<dbReference type="Gene3D" id="1.10.8.60">
    <property type="match status" value="1"/>
</dbReference>
<keyword evidence="3" id="KW-0805">Transcription regulation</keyword>
<dbReference type="InterPro" id="IPR025943">
    <property type="entry name" value="Sigma_54_int_dom_ATP-bd_2"/>
</dbReference>
<dbReference type="SMART" id="SM00382">
    <property type="entry name" value="AAA"/>
    <property type="match status" value="1"/>
</dbReference>
<comment type="caution">
    <text evidence="8">The sequence shown here is derived from an EMBL/GenBank/DDBJ whole genome shotgun (WGS) entry which is preliminary data.</text>
</comment>
<accession>A0A266QBQ0</accession>
<dbReference type="PANTHER" id="PTHR32071:SF113">
    <property type="entry name" value="ALGINATE BIOSYNTHESIS TRANSCRIPTIONAL REGULATORY PROTEIN ALGB"/>
    <property type="match status" value="1"/>
</dbReference>
<feature type="domain" description="Response regulatory" evidence="7">
    <location>
        <begin position="7"/>
        <end position="126"/>
    </location>
</feature>
<keyword evidence="9" id="KW-1185">Reference proteome</keyword>
<dbReference type="AlphaFoldDB" id="A0A266QBQ0"/>
<organism evidence="8 9">
    <name type="scientific">Cellvibrio mixtus</name>
    <dbReference type="NCBI Taxonomy" id="39650"/>
    <lineage>
        <taxon>Bacteria</taxon>
        <taxon>Pseudomonadati</taxon>
        <taxon>Pseudomonadota</taxon>
        <taxon>Gammaproteobacteria</taxon>
        <taxon>Cellvibrionales</taxon>
        <taxon>Cellvibrionaceae</taxon>
        <taxon>Cellvibrio</taxon>
    </lineage>
</organism>
<dbReference type="GO" id="GO:0043565">
    <property type="term" value="F:sequence-specific DNA binding"/>
    <property type="evidence" value="ECO:0007669"/>
    <property type="project" value="InterPro"/>
</dbReference>
<dbReference type="InterPro" id="IPR002197">
    <property type="entry name" value="HTH_Fis"/>
</dbReference>
<dbReference type="Gene3D" id="3.40.50.2300">
    <property type="match status" value="1"/>
</dbReference>
<dbReference type="RefSeq" id="WP_094984690.1">
    <property type="nucleotide sequence ID" value="NZ_NHNI01000001.1"/>
</dbReference>
<feature type="modified residue" description="4-aspartylphosphate" evidence="5">
    <location>
        <position position="56"/>
    </location>
</feature>
<dbReference type="Proteomes" id="UP000216101">
    <property type="component" value="Unassembled WGS sequence"/>
</dbReference>
<dbReference type="Pfam" id="PF00158">
    <property type="entry name" value="Sigma54_activat"/>
    <property type="match status" value="1"/>
</dbReference>
<protein>
    <submittedName>
        <fullName evidence="8">Sigma-54-dependent Fis family transcriptional regulator</fullName>
    </submittedName>
</protein>
<dbReference type="InterPro" id="IPR001789">
    <property type="entry name" value="Sig_transdc_resp-reg_receiver"/>
</dbReference>
<evidence type="ECO:0000256" key="4">
    <source>
        <dbReference type="ARBA" id="ARBA00023163"/>
    </source>
</evidence>
<dbReference type="InterPro" id="IPR011006">
    <property type="entry name" value="CheY-like_superfamily"/>
</dbReference>
<reference evidence="9" key="1">
    <citation type="submission" date="2017-05" db="EMBL/GenBank/DDBJ databases">
        <authorList>
            <person name="Barney B.M."/>
        </authorList>
    </citation>
    <scope>NUCLEOTIDE SEQUENCE [LARGE SCALE GENOMIC DNA]</scope>
    <source>
        <strain evidence="9">PSBB022</strain>
    </source>
</reference>
<dbReference type="CDD" id="cd00009">
    <property type="entry name" value="AAA"/>
    <property type="match status" value="1"/>
</dbReference>
<dbReference type="SMART" id="SM00448">
    <property type="entry name" value="REC"/>
    <property type="match status" value="1"/>
</dbReference>
<dbReference type="InterPro" id="IPR058031">
    <property type="entry name" value="AAA_lid_NorR"/>
</dbReference>
<dbReference type="SUPFAM" id="SSF52540">
    <property type="entry name" value="P-loop containing nucleoside triphosphate hydrolases"/>
    <property type="match status" value="1"/>
</dbReference>
<dbReference type="SUPFAM" id="SSF52172">
    <property type="entry name" value="CheY-like"/>
    <property type="match status" value="1"/>
</dbReference>
<evidence type="ECO:0000313" key="9">
    <source>
        <dbReference type="Proteomes" id="UP000216101"/>
    </source>
</evidence>
<dbReference type="GO" id="GO:0000160">
    <property type="term" value="P:phosphorelay signal transduction system"/>
    <property type="evidence" value="ECO:0007669"/>
    <property type="project" value="InterPro"/>
</dbReference>
<keyword evidence="1" id="KW-0547">Nucleotide-binding</keyword>
<evidence type="ECO:0000256" key="5">
    <source>
        <dbReference type="PROSITE-ProRule" id="PRU00169"/>
    </source>
</evidence>
<keyword evidence="5" id="KW-0597">Phosphoprotein</keyword>
<feature type="domain" description="Sigma-54 factor interaction" evidence="6">
    <location>
        <begin position="161"/>
        <end position="390"/>
    </location>
</feature>
<proteinExistence type="predicted"/>
<dbReference type="GO" id="GO:0006355">
    <property type="term" value="P:regulation of DNA-templated transcription"/>
    <property type="evidence" value="ECO:0007669"/>
    <property type="project" value="InterPro"/>
</dbReference>
<dbReference type="Pfam" id="PF02954">
    <property type="entry name" value="HTH_8"/>
    <property type="match status" value="1"/>
</dbReference>
<dbReference type="PRINTS" id="PR01590">
    <property type="entry name" value="HTHFIS"/>
</dbReference>
<dbReference type="CDD" id="cd00156">
    <property type="entry name" value="REC"/>
    <property type="match status" value="1"/>
</dbReference>
<dbReference type="FunFam" id="3.40.50.300:FF:000006">
    <property type="entry name" value="DNA-binding transcriptional regulator NtrC"/>
    <property type="match status" value="1"/>
</dbReference>
<dbReference type="SUPFAM" id="SSF46689">
    <property type="entry name" value="Homeodomain-like"/>
    <property type="match status" value="1"/>
</dbReference>
<name>A0A266QBQ0_9GAMM</name>
<dbReference type="Pfam" id="PF25601">
    <property type="entry name" value="AAA_lid_14"/>
    <property type="match status" value="1"/>
</dbReference>
<evidence type="ECO:0000256" key="1">
    <source>
        <dbReference type="ARBA" id="ARBA00022741"/>
    </source>
</evidence>
<dbReference type="Gene3D" id="1.10.10.60">
    <property type="entry name" value="Homeodomain-like"/>
    <property type="match status" value="1"/>
</dbReference>
<dbReference type="EMBL" id="NHNI01000001">
    <property type="protein sequence ID" value="OZY87230.1"/>
    <property type="molecule type" value="Genomic_DNA"/>
</dbReference>
<dbReference type="Pfam" id="PF00072">
    <property type="entry name" value="Response_reg"/>
    <property type="match status" value="1"/>
</dbReference>
<dbReference type="PROSITE" id="PS00676">
    <property type="entry name" value="SIGMA54_INTERACT_2"/>
    <property type="match status" value="1"/>
</dbReference>
<evidence type="ECO:0000259" key="7">
    <source>
        <dbReference type="PROSITE" id="PS50110"/>
    </source>
</evidence>
<dbReference type="PROSITE" id="PS50045">
    <property type="entry name" value="SIGMA54_INTERACT_4"/>
    <property type="match status" value="1"/>
</dbReference>
<dbReference type="InterPro" id="IPR027417">
    <property type="entry name" value="P-loop_NTPase"/>
</dbReference>
<evidence type="ECO:0000256" key="3">
    <source>
        <dbReference type="ARBA" id="ARBA00023015"/>
    </source>
</evidence>
<evidence type="ECO:0000259" key="6">
    <source>
        <dbReference type="PROSITE" id="PS50045"/>
    </source>
</evidence>
<dbReference type="PROSITE" id="PS50110">
    <property type="entry name" value="RESPONSE_REGULATORY"/>
    <property type="match status" value="1"/>
</dbReference>
<keyword evidence="4" id="KW-0804">Transcription</keyword>
<dbReference type="Gene3D" id="3.40.50.300">
    <property type="entry name" value="P-loop containing nucleotide triphosphate hydrolases"/>
    <property type="match status" value="1"/>
</dbReference>
<dbReference type="GO" id="GO:0005524">
    <property type="term" value="F:ATP binding"/>
    <property type="evidence" value="ECO:0007669"/>
    <property type="project" value="UniProtKB-KW"/>
</dbReference>
<dbReference type="InterPro" id="IPR002078">
    <property type="entry name" value="Sigma_54_int"/>
</dbReference>
<dbReference type="InterPro" id="IPR009057">
    <property type="entry name" value="Homeodomain-like_sf"/>
</dbReference>